<evidence type="ECO:0000256" key="8">
    <source>
        <dbReference type="ARBA" id="ARBA00022801"/>
    </source>
</evidence>
<dbReference type="OrthoDB" id="9791329at2"/>
<evidence type="ECO:0000256" key="4">
    <source>
        <dbReference type="ARBA" id="ARBA00022722"/>
    </source>
</evidence>
<dbReference type="EC" id="3.1.26.8" evidence="11 12"/>
<comment type="similarity">
    <text evidence="11">Belongs to the ribonuclease M5 family.</text>
</comment>
<dbReference type="InterPro" id="IPR004466">
    <property type="entry name" value="RNase_M5"/>
</dbReference>
<keyword evidence="6 11" id="KW-0699">rRNA-binding</keyword>
<dbReference type="NCBIfam" id="TIGR00334">
    <property type="entry name" value="5S_RNA_mat_M5"/>
    <property type="match status" value="1"/>
</dbReference>
<dbReference type="Pfam" id="PF13331">
    <property type="entry name" value="DUF4093"/>
    <property type="match status" value="1"/>
</dbReference>
<keyword evidence="10 11" id="KW-0694">RNA-binding</keyword>
<evidence type="ECO:0000313" key="14">
    <source>
        <dbReference type="EMBL" id="VEU79721.1"/>
    </source>
</evidence>
<sequence length="177" mass="20249">MKKQIYVVEGKNDVTRLKQVFPFINVVSVGGSAIDDKIIDMLIEKKDTYDIILCMDPDYPGEKIRKTISSKLGIVSHVFLEREISYSKNKKKIGLEHLSDDDIKEVFKNIIQETKNNDSDITMSFLYEVGLLGKKNSKLLRDDISKKLNIGHVNGKTLYNRLINFSISKEDIVKHLS</sequence>
<comment type="catalytic activity">
    <reaction evidence="11">
        <text>Endonucleolytic cleavage of RNA, removing 21 and 42 nucleotides, respectively, from the 5'- and 3'-termini of a 5S-rRNA precursor.</text>
        <dbReference type="EC" id="3.1.26.8"/>
    </reaction>
</comment>
<dbReference type="GO" id="GO:0046872">
    <property type="term" value="F:metal ion binding"/>
    <property type="evidence" value="ECO:0007669"/>
    <property type="project" value="UniProtKB-KW"/>
</dbReference>
<dbReference type="Proteomes" id="UP000289841">
    <property type="component" value="Chromosome"/>
</dbReference>
<keyword evidence="5" id="KW-0479">Metal-binding</keyword>
<dbReference type="RefSeq" id="WP_026390347.1">
    <property type="nucleotide sequence ID" value="NZ_LR215048.1"/>
</dbReference>
<gene>
    <name evidence="11" type="primary">rnmV</name>
    <name evidence="14" type="ORF">NCTC10138_00120</name>
</gene>
<evidence type="ECO:0000256" key="11">
    <source>
        <dbReference type="HAMAP-Rule" id="MF_01469"/>
    </source>
</evidence>
<evidence type="ECO:0000256" key="2">
    <source>
        <dbReference type="ARBA" id="ARBA00022517"/>
    </source>
</evidence>
<dbReference type="AlphaFoldDB" id="A0A449BBF5"/>
<evidence type="ECO:0000313" key="15">
    <source>
        <dbReference type="Proteomes" id="UP000289841"/>
    </source>
</evidence>
<dbReference type="STRING" id="1278311.GCA_000428705_00726"/>
<evidence type="ECO:0000256" key="1">
    <source>
        <dbReference type="ARBA" id="ARBA00022490"/>
    </source>
</evidence>
<dbReference type="PROSITE" id="PS50880">
    <property type="entry name" value="TOPRIM"/>
    <property type="match status" value="1"/>
</dbReference>
<organism evidence="14 15">
    <name type="scientific">Haploplasma axanthum</name>
    <name type="common">Acholeplasma axanthum</name>
    <dbReference type="NCBI Taxonomy" id="29552"/>
    <lineage>
        <taxon>Bacteria</taxon>
        <taxon>Bacillati</taxon>
        <taxon>Mycoplasmatota</taxon>
        <taxon>Mollicutes</taxon>
        <taxon>Acholeplasmatales</taxon>
        <taxon>Acholeplasmataceae</taxon>
        <taxon>Haploplasma</taxon>
    </lineage>
</organism>
<evidence type="ECO:0000256" key="9">
    <source>
        <dbReference type="ARBA" id="ARBA00022842"/>
    </source>
</evidence>
<comment type="subcellular location">
    <subcellularLocation>
        <location evidence="11">Cytoplasm</location>
    </subcellularLocation>
</comment>
<keyword evidence="8 11" id="KW-0378">Hydrolase</keyword>
<keyword evidence="2 11" id="KW-0690">Ribosome biogenesis</keyword>
<keyword evidence="9" id="KW-0460">Magnesium</keyword>
<dbReference type="GO" id="GO:0005737">
    <property type="term" value="C:cytoplasm"/>
    <property type="evidence" value="ECO:0007669"/>
    <property type="project" value="UniProtKB-SubCell"/>
</dbReference>
<name>A0A449BBF5_HAPAX</name>
<evidence type="ECO:0000256" key="5">
    <source>
        <dbReference type="ARBA" id="ARBA00022723"/>
    </source>
</evidence>
<accession>A0A449BBF5</accession>
<reference evidence="14 15" key="1">
    <citation type="submission" date="2019-01" db="EMBL/GenBank/DDBJ databases">
        <authorList>
            <consortium name="Pathogen Informatics"/>
        </authorList>
    </citation>
    <scope>NUCLEOTIDE SEQUENCE [LARGE SCALE GENOMIC DNA]</scope>
    <source>
        <strain evidence="14 15">NCTC10138</strain>
    </source>
</reference>
<evidence type="ECO:0000256" key="12">
    <source>
        <dbReference type="NCBIfam" id="TIGR00334"/>
    </source>
</evidence>
<evidence type="ECO:0000256" key="10">
    <source>
        <dbReference type="ARBA" id="ARBA00022884"/>
    </source>
</evidence>
<dbReference type="PANTHER" id="PTHR39156:SF2">
    <property type="entry name" value="DNA PRIMASE (BACTERIAL TYPE) AND SMALL PRIMASE-LIKE PROTEINS"/>
    <property type="match status" value="1"/>
</dbReference>
<proteinExistence type="inferred from homology"/>
<evidence type="ECO:0000259" key="13">
    <source>
        <dbReference type="PROSITE" id="PS50880"/>
    </source>
</evidence>
<feature type="domain" description="Toprim" evidence="13">
    <location>
        <begin position="3"/>
        <end position="84"/>
    </location>
</feature>
<dbReference type="InterPro" id="IPR025156">
    <property type="entry name" value="RNase_M5_C"/>
</dbReference>
<dbReference type="HAMAP" id="MF_01469">
    <property type="entry name" value="RNase_M5"/>
    <property type="match status" value="1"/>
</dbReference>
<keyword evidence="15" id="KW-1185">Reference proteome</keyword>
<dbReference type="SMART" id="SM00493">
    <property type="entry name" value="TOPRIM"/>
    <property type="match status" value="1"/>
</dbReference>
<dbReference type="SUPFAM" id="SSF110455">
    <property type="entry name" value="Toprim domain"/>
    <property type="match status" value="1"/>
</dbReference>
<dbReference type="GO" id="GO:0019843">
    <property type="term" value="F:rRNA binding"/>
    <property type="evidence" value="ECO:0007669"/>
    <property type="project" value="UniProtKB-KW"/>
</dbReference>
<protein>
    <recommendedName>
        <fullName evidence="11 12">Ribonuclease M5</fullName>
        <ecNumber evidence="11 12">3.1.26.8</ecNumber>
    </recommendedName>
    <alternativeName>
        <fullName evidence="11">RNase M5</fullName>
    </alternativeName>
    <alternativeName>
        <fullName evidence="11">Ribosomal RNA terminal maturase M5</fullName>
    </alternativeName>
</protein>
<dbReference type="GO" id="GO:0043822">
    <property type="term" value="F:ribonuclease M5 activity"/>
    <property type="evidence" value="ECO:0007669"/>
    <property type="project" value="UniProtKB-UniRule"/>
</dbReference>
<dbReference type="InterPro" id="IPR006171">
    <property type="entry name" value="TOPRIM_dom"/>
</dbReference>
<evidence type="ECO:0000256" key="6">
    <source>
        <dbReference type="ARBA" id="ARBA00022730"/>
    </source>
</evidence>
<keyword evidence="1 11" id="KW-0963">Cytoplasm</keyword>
<dbReference type="EMBL" id="LR215048">
    <property type="protein sequence ID" value="VEU79721.1"/>
    <property type="molecule type" value="Genomic_DNA"/>
</dbReference>
<keyword evidence="7 11" id="KW-0255">Endonuclease</keyword>
<evidence type="ECO:0000256" key="7">
    <source>
        <dbReference type="ARBA" id="ARBA00022759"/>
    </source>
</evidence>
<evidence type="ECO:0000256" key="3">
    <source>
        <dbReference type="ARBA" id="ARBA00022552"/>
    </source>
</evidence>
<dbReference type="GO" id="GO:0006364">
    <property type="term" value="P:rRNA processing"/>
    <property type="evidence" value="ECO:0007669"/>
    <property type="project" value="UniProtKB-UniRule"/>
</dbReference>
<dbReference type="Pfam" id="PF01751">
    <property type="entry name" value="Toprim"/>
    <property type="match status" value="1"/>
</dbReference>
<keyword evidence="3 11" id="KW-0698">rRNA processing</keyword>
<comment type="function">
    <text evidence="11">Required for correct processing of both the 5' and 3' ends of 5S rRNA precursor. Cleaves both sides of a double-stranded region yielding mature 5S rRNA in one step.</text>
</comment>
<dbReference type="KEGG" id="aaxa:NCTC10138_00120"/>
<dbReference type="PANTHER" id="PTHR39156">
    <property type="entry name" value="RIBONUCLEASE M5"/>
    <property type="match status" value="1"/>
</dbReference>
<dbReference type="Gene3D" id="3.40.1360.10">
    <property type="match status" value="1"/>
</dbReference>
<keyword evidence="4 11" id="KW-0540">Nuclease</keyword>